<keyword evidence="2" id="KW-0436">Ligase</keyword>
<evidence type="ECO:0000313" key="3">
    <source>
        <dbReference type="Proteomes" id="UP000831947"/>
    </source>
</evidence>
<dbReference type="Proteomes" id="UP000831947">
    <property type="component" value="Chromosome"/>
</dbReference>
<name>A0ABY4PER7_9LACO</name>
<reference evidence="2 3" key="1">
    <citation type="journal article" date="2022" name="Int. J. Syst. Evol. Microbiol.">
        <title>Apilactobacillus apisilvae sp. nov., Nicolia spurrieriana gen. nov. sp. nov., Bombilactobacillus folatiphilus sp. nov. and Bombilactobacillus thymidiniphilus sp. nov., four new lactic acid bacterial isolates from stingless bees Tetragonula carbonaria and Austroplebeia australis.</title>
        <authorList>
            <person name="Oliphant S.A."/>
            <person name="Watson-Haigh N.S."/>
            <person name="Sumby K.M."/>
            <person name="Gardner J."/>
            <person name="Groom S."/>
            <person name="Jiranek V."/>
        </authorList>
    </citation>
    <scope>NUCLEOTIDE SEQUENCE [LARGE SCALE GENOMIC DNA]</scope>
    <source>
        <strain evidence="2 3">SG4_A1</strain>
    </source>
</reference>
<dbReference type="Gene3D" id="3.50.40.10">
    <property type="entry name" value="Phenylalanyl-trna Synthetase, Chain B, domain 3"/>
    <property type="match status" value="1"/>
</dbReference>
<sequence length="237" mass="26569">MKQFNVQPAFWQIFPEAEIVGLVVDNVDNTGALPAKLLTTANEKAQQWVPNDPISANPVVQDWRKAYQQFKTKKGARSAVENLLKRAKQGKGVTSINPAVDLYNAVALTWAFPIGGQDLTKIQGNIELTVAQGGEEFIPIGEANVESALMGEVIYQDGESVICRCFNWRDSSRVEITSTTHQMIFYMENINPQRHNEVIQALELLQTYLQTYLQVTAKSFQLTKDHPQADLQALLYD</sequence>
<dbReference type="PANTHER" id="PTHR39209">
    <property type="match status" value="1"/>
</dbReference>
<dbReference type="PANTHER" id="PTHR39209:SF2">
    <property type="entry name" value="CYTOPLASMIC PROTEIN"/>
    <property type="match status" value="1"/>
</dbReference>
<organism evidence="2 3">
    <name type="scientific">Bombilactobacillus thymidiniphilus</name>
    <dbReference type="NCBI Taxonomy" id="2923363"/>
    <lineage>
        <taxon>Bacteria</taxon>
        <taxon>Bacillati</taxon>
        <taxon>Bacillota</taxon>
        <taxon>Bacilli</taxon>
        <taxon>Lactobacillales</taxon>
        <taxon>Lactobacillaceae</taxon>
        <taxon>Bombilactobacillus</taxon>
    </lineage>
</organism>
<dbReference type="InterPro" id="IPR005146">
    <property type="entry name" value="B3/B4_tRNA-bd"/>
</dbReference>
<evidence type="ECO:0000313" key="2">
    <source>
        <dbReference type="EMBL" id="UQS84006.1"/>
    </source>
</evidence>
<dbReference type="SMART" id="SM00873">
    <property type="entry name" value="B3_4"/>
    <property type="match status" value="1"/>
</dbReference>
<gene>
    <name evidence="2" type="ORF">MOO47_02110</name>
</gene>
<dbReference type="GO" id="GO:0016874">
    <property type="term" value="F:ligase activity"/>
    <property type="evidence" value="ECO:0007669"/>
    <property type="project" value="UniProtKB-KW"/>
</dbReference>
<dbReference type="InterPro" id="IPR020825">
    <property type="entry name" value="Phe-tRNA_synthase-like_B3/B4"/>
</dbReference>
<protein>
    <submittedName>
        <fullName evidence="2">tRNA ligase</fullName>
    </submittedName>
</protein>
<feature type="domain" description="B3/B4 tRNA-binding" evidence="1">
    <location>
        <begin position="61"/>
        <end position="210"/>
    </location>
</feature>
<dbReference type="Pfam" id="PF03483">
    <property type="entry name" value="B3_4"/>
    <property type="match status" value="1"/>
</dbReference>
<dbReference type="RefSeq" id="WP_249513190.1">
    <property type="nucleotide sequence ID" value="NZ_CP093365.1"/>
</dbReference>
<proteinExistence type="predicted"/>
<evidence type="ECO:0000259" key="1">
    <source>
        <dbReference type="SMART" id="SM00873"/>
    </source>
</evidence>
<dbReference type="SUPFAM" id="SSF56037">
    <property type="entry name" value="PheT/TilS domain"/>
    <property type="match status" value="1"/>
</dbReference>
<accession>A0ABY4PER7</accession>
<keyword evidence="3" id="KW-1185">Reference proteome</keyword>
<dbReference type="EMBL" id="CP093365">
    <property type="protein sequence ID" value="UQS84006.1"/>
    <property type="molecule type" value="Genomic_DNA"/>
</dbReference>